<feature type="region of interest" description="Disordered" evidence="1">
    <location>
        <begin position="205"/>
        <end position="226"/>
    </location>
</feature>
<evidence type="ECO:0000313" key="3">
    <source>
        <dbReference type="EMBL" id="KAJ1647161.1"/>
    </source>
</evidence>
<dbReference type="InterPro" id="IPR007052">
    <property type="entry name" value="CS_dom"/>
</dbReference>
<dbReference type="PROSITE" id="PS51203">
    <property type="entry name" value="CS"/>
    <property type="match status" value="1"/>
</dbReference>
<protein>
    <recommendedName>
        <fullName evidence="2">CS domain-containing protein</fullName>
    </recommendedName>
</protein>
<feature type="domain" description="CS" evidence="2">
    <location>
        <begin position="226"/>
        <end position="320"/>
    </location>
</feature>
<dbReference type="AlphaFoldDB" id="A0A9W7XQ11"/>
<sequence>MAISGDAQVPSAEAASSFMLRYGQFEAAHKQQLESLGLPKNLWQVLYKKLTSEILDIGDYAVLESVGDNDDHGKYMTEHKLCLNRDKLDALSNVFLIDHAWTTTLDQALAQLDCAPALLERMEFLTGIFEPHEKMPIMPNTESLDAANEINVPVVVAQTGVSEQRARELLTKAGGDIVEAIMAASKDSSKDQEKKKLFEDQIMKQLSGGDSSSNSGSDNADKPKEWRTRKYTCSQYALDPDSEKLDGIDIKIAVGAGATSRDVKCTFSRRHLEVFVSGDKILDGDLHADIETDEATWTLENGQVTVSLVKKTNGYWPEALVGETHINPFVHNKHIMRVYGELWKYFQGYDFLAQNADQSIVKRTNWYIQDEVGLSIGHSDSPNVRCLPFLYLDTRGQMMPFSVMWPIKSISKGYALTRDFCPVWLNDVEQRKGYLQSIFSGPKQSALDAFERMREDWVHVAKNAVRANLASGLPVPKTQIQRVFVQGVTDETAKSVQKAGLKLVEKAEDADVVFDDDLSQTHYADKQSNQHPLNSVFISTETTLIAFQKIVGMQSWLRPGYHLKTQINEFIGAAMMESNSWWLLTNDQVIPNVKQQKIITNNWVTAVRHADVGYTTAINCTPSAVSPDQLCLAEKMVLLTPDNGLYVWNRDTWIYAYLIEQRDNKPEPYQIMADEMQVQESAFIESFCAHFGADAFVDFSEAMECIVSEAIRMMLGFDSSSGSKNFGLFSFRFAFSKNDQAGGAVEPCLQSIHPVSVQQRLAADSRLVPSIVAILSGNPASEDWKQIKNA</sequence>
<dbReference type="InterPro" id="IPR057954">
    <property type="entry name" value="SET_TTL12"/>
</dbReference>
<keyword evidence="4" id="KW-1185">Reference proteome</keyword>
<dbReference type="PANTHER" id="PTHR46088:SF1">
    <property type="entry name" value="TUBULIN--TYROSINE LIGASE-LIKE PROTEIN 12"/>
    <property type="match status" value="1"/>
</dbReference>
<organism evidence="3 4">
    <name type="scientific">Coemansia asiatica</name>
    <dbReference type="NCBI Taxonomy" id="1052880"/>
    <lineage>
        <taxon>Eukaryota</taxon>
        <taxon>Fungi</taxon>
        <taxon>Fungi incertae sedis</taxon>
        <taxon>Zoopagomycota</taxon>
        <taxon>Kickxellomycotina</taxon>
        <taxon>Kickxellomycetes</taxon>
        <taxon>Kickxellales</taxon>
        <taxon>Kickxellaceae</taxon>
        <taxon>Coemansia</taxon>
    </lineage>
</organism>
<dbReference type="Pfam" id="PF25556">
    <property type="entry name" value="SET_TTL"/>
    <property type="match status" value="2"/>
</dbReference>
<dbReference type="EMBL" id="JANBOH010000037">
    <property type="protein sequence ID" value="KAJ1647161.1"/>
    <property type="molecule type" value="Genomic_DNA"/>
</dbReference>
<dbReference type="CDD" id="cd06467">
    <property type="entry name" value="p23_NUDC_like"/>
    <property type="match status" value="1"/>
</dbReference>
<name>A0A9W7XQ11_9FUNG</name>
<evidence type="ECO:0000259" key="2">
    <source>
        <dbReference type="PROSITE" id="PS51203"/>
    </source>
</evidence>
<proteinExistence type="predicted"/>
<gene>
    <name evidence="3" type="ORF">LPJ64_001421</name>
</gene>
<accession>A0A9W7XQ11</accession>
<dbReference type="Gene3D" id="1.10.8.10">
    <property type="entry name" value="DNA helicase RuvA subunit, C-terminal domain"/>
    <property type="match status" value="1"/>
</dbReference>
<dbReference type="PANTHER" id="PTHR46088">
    <property type="entry name" value="TUBULIN--TYROSINE LIGASE-LIKE PROTEIN 12"/>
    <property type="match status" value="1"/>
</dbReference>
<dbReference type="Pfam" id="PF04969">
    <property type="entry name" value="CS"/>
    <property type="match status" value="1"/>
</dbReference>
<dbReference type="Gene3D" id="2.60.40.790">
    <property type="match status" value="1"/>
</dbReference>
<comment type="caution">
    <text evidence="3">The sequence shown here is derived from an EMBL/GenBank/DDBJ whole genome shotgun (WGS) entry which is preliminary data.</text>
</comment>
<evidence type="ECO:0000256" key="1">
    <source>
        <dbReference type="SAM" id="MobiDB-lite"/>
    </source>
</evidence>
<dbReference type="InterPro" id="IPR008978">
    <property type="entry name" value="HSP20-like_chaperone"/>
</dbReference>
<feature type="compositionally biased region" description="Low complexity" evidence="1">
    <location>
        <begin position="207"/>
        <end position="218"/>
    </location>
</feature>
<dbReference type="InterPro" id="IPR027749">
    <property type="entry name" value="TTLL12"/>
</dbReference>
<dbReference type="SUPFAM" id="SSF49764">
    <property type="entry name" value="HSP20-like chaperones"/>
    <property type="match status" value="1"/>
</dbReference>
<dbReference type="Proteomes" id="UP001145021">
    <property type="component" value="Unassembled WGS sequence"/>
</dbReference>
<evidence type="ECO:0000313" key="4">
    <source>
        <dbReference type="Proteomes" id="UP001145021"/>
    </source>
</evidence>
<dbReference type="GO" id="GO:0005737">
    <property type="term" value="C:cytoplasm"/>
    <property type="evidence" value="ECO:0007669"/>
    <property type="project" value="TreeGrafter"/>
</dbReference>
<reference evidence="3" key="1">
    <citation type="submission" date="2022-07" db="EMBL/GenBank/DDBJ databases">
        <title>Phylogenomic reconstructions and comparative analyses of Kickxellomycotina fungi.</title>
        <authorList>
            <person name="Reynolds N.K."/>
            <person name="Stajich J.E."/>
            <person name="Barry K."/>
            <person name="Grigoriev I.V."/>
            <person name="Crous P."/>
            <person name="Smith M.E."/>
        </authorList>
    </citation>
    <scope>NUCLEOTIDE SEQUENCE</scope>
    <source>
        <strain evidence="3">NBRC 105413</strain>
    </source>
</reference>